<sequence length="446" mass="50830">MNKSHTDECVCAICSNEKDFDFPEHLLDKIANGEVVVFAGAGISTENRSLCKSTLYEEVQSELRSAANLPFPKLMDAYCAQPDGRIKLLEKIKRRFDYFLSFDDFIRPMTRFHRAISPLYMINDVVTTNWDDFFERTCDFDPFVYDSDLAFWDASKRRVMKIHGSITNFGSLVATTSDYEESFKRLNDGPLGAQLKSLIARKTVIYTGYSLSDENYLRLLSNIARLMQGNLRQSYFISPKIDHQKLASAPISLAPIETDGSFFFESARDQLAGRCGIIRDEPFYHCATLLDEVAEAHSKTADAFIRKQHPLLIFILSYQDGLIHALQRILRMQRTGEYHSTSSVHARIHSYEHRVEELSKSKDHWNAAYALGYQTGMLFLLLKSVDDDGPTPPLFSVPFNVTVRSLSGALKYPKEKLPQSVRAQASRILKRHPKDAQLVPDHTPYL</sequence>
<dbReference type="Pfam" id="PF13289">
    <property type="entry name" value="SIR2_2"/>
    <property type="match status" value="1"/>
</dbReference>
<dbReference type="SUPFAM" id="SSF52467">
    <property type="entry name" value="DHS-like NAD/FAD-binding domain"/>
    <property type="match status" value="1"/>
</dbReference>
<dbReference type="InterPro" id="IPR029035">
    <property type="entry name" value="DHS-like_NAD/FAD-binding_dom"/>
</dbReference>
<dbReference type="Proteomes" id="UP000692816">
    <property type="component" value="Unassembled WGS sequence"/>
</dbReference>
<proteinExistence type="predicted"/>
<protein>
    <submittedName>
        <fullName evidence="1">SIR2 family protein</fullName>
    </submittedName>
</protein>
<keyword evidence="2" id="KW-1185">Reference proteome</keyword>
<name>A0ABS3MUD7_9BRAD</name>
<dbReference type="RefSeq" id="WP_207839308.1">
    <property type="nucleotide sequence ID" value="NZ_CP088282.1"/>
</dbReference>
<dbReference type="EMBL" id="JAGEPA010000001">
    <property type="protein sequence ID" value="MBO1434998.1"/>
    <property type="molecule type" value="Genomic_DNA"/>
</dbReference>
<gene>
    <name evidence="1" type="ORF">J4P68_37650</name>
</gene>
<comment type="caution">
    <text evidence="1">The sequence shown here is derived from an EMBL/GenBank/DDBJ whole genome shotgun (WGS) entry which is preliminary data.</text>
</comment>
<evidence type="ECO:0000313" key="2">
    <source>
        <dbReference type="Proteomes" id="UP000692816"/>
    </source>
</evidence>
<reference evidence="1" key="1">
    <citation type="journal article" date="2021" name="Int. J. Syst. Evol. Microbiol.">
        <title>Bradyrhizobium septentrionale sp. nov. (sv. septentrionale) and Bradyrhizobium quebecense sp. nov. (sv. septentrionale) associated with legumes native to Canada possess rearranged symbiosis genes and numerous insertion sequences.</title>
        <authorList>
            <person name="Bromfield E.S.P."/>
            <person name="Cloutier S."/>
        </authorList>
    </citation>
    <scope>NUCLEOTIDE SEQUENCE</scope>
    <source>
        <strain evidence="1">12S5</strain>
    </source>
</reference>
<evidence type="ECO:0000313" key="1">
    <source>
        <dbReference type="EMBL" id="MBO1434998.1"/>
    </source>
</evidence>
<organism evidence="1 2">
    <name type="scientific">Bradyrhizobium quebecense</name>
    <dbReference type="NCBI Taxonomy" id="2748629"/>
    <lineage>
        <taxon>Bacteria</taxon>
        <taxon>Pseudomonadati</taxon>
        <taxon>Pseudomonadota</taxon>
        <taxon>Alphaproteobacteria</taxon>
        <taxon>Hyphomicrobiales</taxon>
        <taxon>Nitrobacteraceae</taxon>
        <taxon>Bradyrhizobium</taxon>
    </lineage>
</organism>
<accession>A0ABS3MUD7</accession>